<evidence type="ECO:0008006" key="5">
    <source>
        <dbReference type="Google" id="ProtNLM"/>
    </source>
</evidence>
<evidence type="ECO:0000256" key="1">
    <source>
        <dbReference type="SAM" id="Coils"/>
    </source>
</evidence>
<proteinExistence type="predicted"/>
<dbReference type="AlphaFoldDB" id="A0A0D3ICM5"/>
<evidence type="ECO:0000313" key="3">
    <source>
        <dbReference type="EnsemblProtists" id="EOD09010"/>
    </source>
</evidence>
<evidence type="ECO:0000256" key="2">
    <source>
        <dbReference type="SAM" id="MobiDB-lite"/>
    </source>
</evidence>
<dbReference type="InterPro" id="IPR016177">
    <property type="entry name" value="DNA-bd_dom_sf"/>
</dbReference>
<dbReference type="Proteomes" id="UP000013827">
    <property type="component" value="Unassembled WGS sequence"/>
</dbReference>
<dbReference type="RefSeq" id="XP_005761439.1">
    <property type="nucleotide sequence ID" value="XM_005761382.1"/>
</dbReference>
<protein>
    <recommendedName>
        <fullName evidence="5">J domain-containing protein</fullName>
    </recommendedName>
</protein>
<accession>A0A0D3ICM5</accession>
<reference evidence="3" key="2">
    <citation type="submission" date="2024-10" db="UniProtKB">
        <authorList>
            <consortium name="EnsemblProtists"/>
        </authorList>
    </citation>
    <scope>IDENTIFICATION</scope>
</reference>
<evidence type="ECO:0000313" key="4">
    <source>
        <dbReference type="Proteomes" id="UP000013827"/>
    </source>
</evidence>
<feature type="coiled-coil region" evidence="1">
    <location>
        <begin position="150"/>
        <end position="177"/>
    </location>
</feature>
<feature type="region of interest" description="Disordered" evidence="2">
    <location>
        <begin position="638"/>
        <end position="679"/>
    </location>
</feature>
<sequence>MTECASPSRLALAAAEAEGIALEIHCGSLSGYRGVYRRLSDGRFSAYCVRAGSLVFLGRFGTAVEAALCYARGKRAGALASAEGLTFERASSATGFKSVNRVWQKFQVRATRSKNEIRFSGLGSAELRRAEHAAMRVARIALTAQLLCEKSVREAELAALQRSLDELRRRYKLLALRLHPDKCSLPAAKEAFGQVHAAFRRAVLPSGEPAACADGWTPTRQPVLWAPVGEENFDCCAADGGTVADSAEAVAFADALESCIREAAEAVSASVPAWADHCESVSAKTALQRRELGRTLDPLFAAHGYTAALWCSIYSSAWPMGWTDGNWYDMYLCPAARACSGREALGEVEEAVGSTGTVEEGETAPIRTMSCALCRRLRARLGEAPFTLADTIPSRERPVPGRYPTSRYQRMAAEYEARLGSRGYWDRWVGWDLHPFGVWLADAVWPAQLEERRLWEAEERIARYRLTNGEVMHGFVWQSLALLAERAPPRDPSEWVFTACDPTWRWQNEGTNRGTCAHGAGHGLFYYYRRGDCGWSCAVRAALPACSRGPLGGWAAEGNWAELCEGGVFHSAFNSLTAPDLLRHAALSPASSLAEAVCEAGWRGCAANLGAEEGEGRFALAKAGFCDVSAWTSRIALLDPSPSPLPPPPPPRSLPSPPARSPPPPSPPPPPQVTWLPGLGAPAHEAHEALSGVPAELTRQFWQLPPPPAAAPMRGGGAGGGGPPLDSLVGGHGEEAALALVLALLLASAVCVCRLVCRGATPAAEQRAAQRPQSQGRLPAAGRRLRAAVMGRGGGGGGRVARAAPGGRKLKYLRAGTGDDVDDRESFVTAVEDPSYFVRSV</sequence>
<organism evidence="3 4">
    <name type="scientific">Emiliania huxleyi (strain CCMP1516)</name>
    <dbReference type="NCBI Taxonomy" id="280463"/>
    <lineage>
        <taxon>Eukaryota</taxon>
        <taxon>Haptista</taxon>
        <taxon>Haptophyta</taxon>
        <taxon>Prymnesiophyceae</taxon>
        <taxon>Isochrysidales</taxon>
        <taxon>Noelaerhabdaceae</taxon>
        <taxon>Emiliania</taxon>
    </lineage>
</organism>
<keyword evidence="4" id="KW-1185">Reference proteome</keyword>
<dbReference type="GO" id="GO:0003677">
    <property type="term" value="F:DNA binding"/>
    <property type="evidence" value="ECO:0007669"/>
    <property type="project" value="InterPro"/>
</dbReference>
<dbReference type="InterPro" id="IPR001623">
    <property type="entry name" value="DnaJ_domain"/>
</dbReference>
<dbReference type="Gene3D" id="1.10.287.110">
    <property type="entry name" value="DnaJ domain"/>
    <property type="match status" value="1"/>
</dbReference>
<dbReference type="SUPFAM" id="SSF54171">
    <property type="entry name" value="DNA-binding domain"/>
    <property type="match status" value="1"/>
</dbReference>
<dbReference type="KEGG" id="ehx:EMIHUDRAFT_105723"/>
<dbReference type="HOGENOM" id="CLU_017341_0_0_1"/>
<dbReference type="PaxDb" id="2903-EOD09010"/>
<name>A0A0D3ICM5_EMIH1</name>
<dbReference type="EnsemblProtists" id="EOD09010">
    <property type="protein sequence ID" value="EOD09010"/>
    <property type="gene ID" value="EMIHUDRAFT_105723"/>
</dbReference>
<dbReference type="CDD" id="cd06257">
    <property type="entry name" value="DnaJ"/>
    <property type="match status" value="1"/>
</dbReference>
<dbReference type="GeneID" id="17255257"/>
<reference evidence="4" key="1">
    <citation type="journal article" date="2013" name="Nature">
        <title>Pan genome of the phytoplankton Emiliania underpins its global distribution.</title>
        <authorList>
            <person name="Read B.A."/>
            <person name="Kegel J."/>
            <person name="Klute M.J."/>
            <person name="Kuo A."/>
            <person name="Lefebvre S.C."/>
            <person name="Maumus F."/>
            <person name="Mayer C."/>
            <person name="Miller J."/>
            <person name="Monier A."/>
            <person name="Salamov A."/>
            <person name="Young J."/>
            <person name="Aguilar M."/>
            <person name="Claverie J.M."/>
            <person name="Frickenhaus S."/>
            <person name="Gonzalez K."/>
            <person name="Herman E.K."/>
            <person name="Lin Y.C."/>
            <person name="Napier J."/>
            <person name="Ogata H."/>
            <person name="Sarno A.F."/>
            <person name="Shmutz J."/>
            <person name="Schroeder D."/>
            <person name="de Vargas C."/>
            <person name="Verret F."/>
            <person name="von Dassow P."/>
            <person name="Valentin K."/>
            <person name="Van de Peer Y."/>
            <person name="Wheeler G."/>
            <person name="Dacks J.B."/>
            <person name="Delwiche C.F."/>
            <person name="Dyhrman S.T."/>
            <person name="Glockner G."/>
            <person name="John U."/>
            <person name="Richards T."/>
            <person name="Worden A.Z."/>
            <person name="Zhang X."/>
            <person name="Grigoriev I.V."/>
            <person name="Allen A.E."/>
            <person name="Bidle K."/>
            <person name="Borodovsky M."/>
            <person name="Bowler C."/>
            <person name="Brownlee C."/>
            <person name="Cock J.M."/>
            <person name="Elias M."/>
            <person name="Gladyshev V.N."/>
            <person name="Groth M."/>
            <person name="Guda C."/>
            <person name="Hadaegh A."/>
            <person name="Iglesias-Rodriguez M.D."/>
            <person name="Jenkins J."/>
            <person name="Jones B.M."/>
            <person name="Lawson T."/>
            <person name="Leese F."/>
            <person name="Lindquist E."/>
            <person name="Lobanov A."/>
            <person name="Lomsadze A."/>
            <person name="Malik S.B."/>
            <person name="Marsh M.E."/>
            <person name="Mackinder L."/>
            <person name="Mock T."/>
            <person name="Mueller-Roeber B."/>
            <person name="Pagarete A."/>
            <person name="Parker M."/>
            <person name="Probert I."/>
            <person name="Quesneville H."/>
            <person name="Raines C."/>
            <person name="Rensing S.A."/>
            <person name="Riano-Pachon D.M."/>
            <person name="Richier S."/>
            <person name="Rokitta S."/>
            <person name="Shiraiwa Y."/>
            <person name="Soanes D.M."/>
            <person name="van der Giezen M."/>
            <person name="Wahlund T.M."/>
            <person name="Williams B."/>
            <person name="Wilson W."/>
            <person name="Wolfe G."/>
            <person name="Wurch L.L."/>
        </authorList>
    </citation>
    <scope>NUCLEOTIDE SEQUENCE</scope>
</reference>
<dbReference type="InterPro" id="IPR036869">
    <property type="entry name" value="J_dom_sf"/>
</dbReference>
<dbReference type="SUPFAM" id="SSF46565">
    <property type="entry name" value="Chaperone J-domain"/>
    <property type="match status" value="1"/>
</dbReference>
<feature type="compositionally biased region" description="Pro residues" evidence="2">
    <location>
        <begin position="641"/>
        <end position="672"/>
    </location>
</feature>
<keyword evidence="1" id="KW-0175">Coiled coil</keyword>